<dbReference type="Proteomes" id="UP000008963">
    <property type="component" value="Chromosome"/>
</dbReference>
<organism evidence="1 2">
    <name type="scientific">Halobacteriovorax marinus (strain ATCC BAA-682 / DSM 15412 / SJ)</name>
    <name type="common">Bacteriovorax marinus</name>
    <dbReference type="NCBI Taxonomy" id="862908"/>
    <lineage>
        <taxon>Bacteria</taxon>
        <taxon>Pseudomonadati</taxon>
        <taxon>Bdellovibrionota</taxon>
        <taxon>Bacteriovoracia</taxon>
        <taxon>Bacteriovoracales</taxon>
        <taxon>Halobacteriovoraceae</taxon>
        <taxon>Halobacteriovorax</taxon>
    </lineage>
</organism>
<evidence type="ECO:0000313" key="2">
    <source>
        <dbReference type="Proteomes" id="UP000008963"/>
    </source>
</evidence>
<gene>
    <name evidence="1" type="ordered locus">BMS_1050</name>
</gene>
<sequence length="53" mass="5764">MGKMALAMISVVAELEVSITEERLAVTGDVVGLQLRSYFLIGLSPLQKSRNID</sequence>
<protein>
    <submittedName>
        <fullName evidence="1">Uncharacterized protein</fullName>
    </submittedName>
</protein>
<dbReference type="KEGG" id="bmx:BMS_1050"/>
<name>E1WXX7_HALMS</name>
<keyword evidence="2" id="KW-1185">Reference proteome</keyword>
<dbReference type="PATRIC" id="fig|862908.3.peg.1001"/>
<dbReference type="AlphaFoldDB" id="E1WXX7"/>
<dbReference type="STRING" id="862908.BMS_1050"/>
<reference evidence="2" key="1">
    <citation type="journal article" date="2013" name="ISME J.">
        <title>A small predatory core genome in the divergent marine Bacteriovorax marinus SJ and the terrestrial Bdellovibrio bacteriovorus.</title>
        <authorList>
            <person name="Crossman L.C."/>
            <person name="Chen H."/>
            <person name="Cerdeno-Tarraga A.M."/>
            <person name="Brooks K."/>
            <person name="Quail M.A."/>
            <person name="Pineiro S.A."/>
            <person name="Hobley L."/>
            <person name="Sockett R.E."/>
            <person name="Bentley S.D."/>
            <person name="Parkhill J."/>
            <person name="Williams H.N."/>
            <person name="Stine O.C."/>
        </authorList>
    </citation>
    <scope>NUCLEOTIDE SEQUENCE [LARGE SCALE GENOMIC DNA]</scope>
    <source>
        <strain evidence="2">ATCC BAA-682 / DSM 15412 / SJ</strain>
    </source>
</reference>
<proteinExistence type="predicted"/>
<dbReference type="EMBL" id="FQ312005">
    <property type="protein sequence ID" value="CBW25934.1"/>
    <property type="molecule type" value="Genomic_DNA"/>
</dbReference>
<accession>E1WXX7</accession>
<dbReference type="HOGENOM" id="CLU_3062147_0_0_7"/>
<dbReference type="RefSeq" id="WP_014243718.1">
    <property type="nucleotide sequence ID" value="NC_016620.1"/>
</dbReference>
<evidence type="ECO:0000313" key="1">
    <source>
        <dbReference type="EMBL" id="CBW25934.1"/>
    </source>
</evidence>